<keyword evidence="4" id="KW-1185">Reference proteome</keyword>
<dbReference type="Proteomes" id="UP001499933">
    <property type="component" value="Unassembled WGS sequence"/>
</dbReference>
<organism evidence="3 4">
    <name type="scientific">Microbacterium deminutum</name>
    <dbReference type="NCBI Taxonomy" id="344164"/>
    <lineage>
        <taxon>Bacteria</taxon>
        <taxon>Bacillati</taxon>
        <taxon>Actinomycetota</taxon>
        <taxon>Actinomycetes</taxon>
        <taxon>Micrococcales</taxon>
        <taxon>Microbacteriaceae</taxon>
        <taxon>Microbacterium</taxon>
    </lineage>
</organism>
<evidence type="ECO:0000313" key="3">
    <source>
        <dbReference type="EMBL" id="GAA1960282.1"/>
    </source>
</evidence>
<evidence type="ECO:0000259" key="2">
    <source>
        <dbReference type="Pfam" id="PF20434"/>
    </source>
</evidence>
<name>A0ABP5CCV7_9MICO</name>
<dbReference type="InterPro" id="IPR050300">
    <property type="entry name" value="GDXG_lipolytic_enzyme"/>
</dbReference>
<gene>
    <name evidence="3" type="ORF">GCM10009776_23600</name>
</gene>
<dbReference type="PANTHER" id="PTHR48081">
    <property type="entry name" value="AB HYDROLASE SUPERFAMILY PROTEIN C4A8.06C"/>
    <property type="match status" value="1"/>
</dbReference>
<dbReference type="InterPro" id="IPR029058">
    <property type="entry name" value="AB_hydrolase_fold"/>
</dbReference>
<keyword evidence="1" id="KW-0378">Hydrolase</keyword>
<dbReference type="SUPFAM" id="SSF53474">
    <property type="entry name" value="alpha/beta-Hydrolases"/>
    <property type="match status" value="1"/>
</dbReference>
<feature type="domain" description="BD-FAE-like" evidence="2">
    <location>
        <begin position="21"/>
        <end position="222"/>
    </location>
</feature>
<evidence type="ECO:0000256" key="1">
    <source>
        <dbReference type="ARBA" id="ARBA00022801"/>
    </source>
</evidence>
<accession>A0ABP5CCV7</accession>
<reference evidence="4" key="1">
    <citation type="journal article" date="2019" name="Int. J. Syst. Evol. Microbiol.">
        <title>The Global Catalogue of Microorganisms (GCM) 10K type strain sequencing project: providing services to taxonomists for standard genome sequencing and annotation.</title>
        <authorList>
            <consortium name="The Broad Institute Genomics Platform"/>
            <consortium name="The Broad Institute Genome Sequencing Center for Infectious Disease"/>
            <person name="Wu L."/>
            <person name="Ma J."/>
        </authorList>
    </citation>
    <scope>NUCLEOTIDE SEQUENCE [LARGE SCALE GENOMIC DNA]</scope>
    <source>
        <strain evidence="4">JCM 14901</strain>
    </source>
</reference>
<dbReference type="RefSeq" id="WP_344094862.1">
    <property type="nucleotide sequence ID" value="NZ_BAAAOG010000004.1"/>
</dbReference>
<protein>
    <recommendedName>
        <fullName evidence="2">BD-FAE-like domain-containing protein</fullName>
    </recommendedName>
</protein>
<dbReference type="EMBL" id="BAAAOG010000004">
    <property type="protein sequence ID" value="GAA1960282.1"/>
    <property type="molecule type" value="Genomic_DNA"/>
</dbReference>
<dbReference type="PANTHER" id="PTHR48081:SF13">
    <property type="entry name" value="ALPHA_BETA HYDROLASE"/>
    <property type="match status" value="1"/>
</dbReference>
<proteinExistence type="predicted"/>
<evidence type="ECO:0000313" key="4">
    <source>
        <dbReference type="Proteomes" id="UP001499933"/>
    </source>
</evidence>
<dbReference type="InterPro" id="IPR049492">
    <property type="entry name" value="BD-FAE-like_dom"/>
</dbReference>
<dbReference type="Gene3D" id="3.40.50.1820">
    <property type="entry name" value="alpha/beta hydrolase"/>
    <property type="match status" value="1"/>
</dbReference>
<sequence>MTRVIRDIPFASDAGFRPLSLDLHLPAGGGEPIPTIIELHGGGWLRGSRREFTPLLSDADSFGRITAAGFAVVAADYRLSGEARFPAQLDDVRRAIDWVHGPGAEFGLDAGRIVLWGGSAGGTLAALVGLEPASRVRGIIDWYGPADLLAMETHTRALGVDAPGESREDRWLGGWVSDVPDAARAASPVNHVHAGSAPFHLAHGDADDAVPLAQSEALEAALRAAGVEAELIVEPGAGHFWRDAAPERVAALFDRAIAFAARVTA</sequence>
<dbReference type="Pfam" id="PF20434">
    <property type="entry name" value="BD-FAE"/>
    <property type="match status" value="1"/>
</dbReference>
<comment type="caution">
    <text evidence="3">The sequence shown here is derived from an EMBL/GenBank/DDBJ whole genome shotgun (WGS) entry which is preliminary data.</text>
</comment>